<keyword evidence="3" id="KW-1185">Reference proteome</keyword>
<protein>
    <submittedName>
        <fullName evidence="2">Uncharacterized protein</fullName>
    </submittedName>
</protein>
<accession>A0A9Q3Q896</accession>
<organism evidence="2 3">
    <name type="scientific">Austropuccinia psidii MF-1</name>
    <dbReference type="NCBI Taxonomy" id="1389203"/>
    <lineage>
        <taxon>Eukaryota</taxon>
        <taxon>Fungi</taxon>
        <taxon>Dikarya</taxon>
        <taxon>Basidiomycota</taxon>
        <taxon>Pucciniomycotina</taxon>
        <taxon>Pucciniomycetes</taxon>
        <taxon>Pucciniales</taxon>
        <taxon>Sphaerophragmiaceae</taxon>
        <taxon>Austropuccinia</taxon>
    </lineage>
</organism>
<comment type="caution">
    <text evidence="2">The sequence shown here is derived from an EMBL/GenBank/DDBJ whole genome shotgun (WGS) entry which is preliminary data.</text>
</comment>
<dbReference type="AlphaFoldDB" id="A0A9Q3Q896"/>
<feature type="region of interest" description="Disordered" evidence="1">
    <location>
        <begin position="1"/>
        <end position="51"/>
    </location>
</feature>
<sequence length="205" mass="23269">MSPVYLRDLGFQRNQPEDREGLSRIRRPGRGHLGQSGGLQNNEGDNINPAIHTPIQEEPQTRGLEGYGSSSSAPPTPERFVSMEHGQQEVQPGNSLGRAWRMFPEDLSQRDRLSQPWQFTSLDPHMAYQATVLLWPIGHIHHQWPIWSRHYLMDHLWPFVFWGLHGPSPQSRTHSGNLCPNGYSWSFPSKSGEMAQMAVFGHLGS</sequence>
<reference evidence="2" key="1">
    <citation type="submission" date="2021-03" db="EMBL/GenBank/DDBJ databases">
        <title>Draft genome sequence of rust myrtle Austropuccinia psidii MF-1, a brazilian biotype.</title>
        <authorList>
            <person name="Quecine M.C."/>
            <person name="Pachon D.M.R."/>
            <person name="Bonatelli M.L."/>
            <person name="Correr F.H."/>
            <person name="Franceschini L.M."/>
            <person name="Leite T.F."/>
            <person name="Margarido G.R.A."/>
            <person name="Almeida C.A."/>
            <person name="Ferrarezi J.A."/>
            <person name="Labate C.A."/>
        </authorList>
    </citation>
    <scope>NUCLEOTIDE SEQUENCE</scope>
    <source>
        <strain evidence="2">MF-1</strain>
    </source>
</reference>
<evidence type="ECO:0000313" key="2">
    <source>
        <dbReference type="EMBL" id="MBW0588874.1"/>
    </source>
</evidence>
<name>A0A9Q3Q896_9BASI</name>
<gene>
    <name evidence="2" type="ORF">O181_128589</name>
</gene>
<feature type="region of interest" description="Disordered" evidence="1">
    <location>
        <begin position="60"/>
        <end position="79"/>
    </location>
</feature>
<evidence type="ECO:0000256" key="1">
    <source>
        <dbReference type="SAM" id="MobiDB-lite"/>
    </source>
</evidence>
<evidence type="ECO:0000313" key="3">
    <source>
        <dbReference type="Proteomes" id="UP000765509"/>
    </source>
</evidence>
<dbReference type="EMBL" id="AVOT02132126">
    <property type="protein sequence ID" value="MBW0588874.1"/>
    <property type="molecule type" value="Genomic_DNA"/>
</dbReference>
<proteinExistence type="predicted"/>
<dbReference type="Proteomes" id="UP000765509">
    <property type="component" value="Unassembled WGS sequence"/>
</dbReference>